<evidence type="ECO:0000313" key="8">
    <source>
        <dbReference type="Proteomes" id="UP001596074"/>
    </source>
</evidence>
<dbReference type="InterPro" id="IPR036884">
    <property type="entry name" value="2Fe-2S-bd_dom_sf"/>
</dbReference>
<feature type="domain" description="2Fe-2S ferredoxin-type" evidence="6">
    <location>
        <begin position="1"/>
        <end position="78"/>
    </location>
</feature>
<protein>
    <submittedName>
        <fullName evidence="7">(2Fe-2S)-binding protein</fullName>
    </submittedName>
</protein>
<dbReference type="InterPro" id="IPR012675">
    <property type="entry name" value="Beta-grasp_dom_sf"/>
</dbReference>
<evidence type="ECO:0000256" key="2">
    <source>
        <dbReference type="ARBA" id="ARBA00022723"/>
    </source>
</evidence>
<keyword evidence="1" id="KW-0001">2Fe-2S</keyword>
<proteinExistence type="predicted"/>
<dbReference type="InterPro" id="IPR051452">
    <property type="entry name" value="Diverse_Oxidoreductases"/>
</dbReference>
<dbReference type="Pfam" id="PF01799">
    <property type="entry name" value="Fer2_2"/>
    <property type="match status" value="1"/>
</dbReference>
<dbReference type="Proteomes" id="UP001596074">
    <property type="component" value="Unassembled WGS sequence"/>
</dbReference>
<evidence type="ECO:0000256" key="5">
    <source>
        <dbReference type="ARBA" id="ARBA00023014"/>
    </source>
</evidence>
<gene>
    <name evidence="7" type="ORF">ACFPZN_24550</name>
</gene>
<keyword evidence="4" id="KW-0408">Iron</keyword>
<name>A0ABW1A6E1_9ACTN</name>
<evidence type="ECO:0000313" key="7">
    <source>
        <dbReference type="EMBL" id="MFC5748800.1"/>
    </source>
</evidence>
<dbReference type="InterPro" id="IPR006058">
    <property type="entry name" value="2Fe2S_fd_BS"/>
</dbReference>
<keyword evidence="8" id="KW-1185">Reference proteome</keyword>
<dbReference type="Pfam" id="PF00111">
    <property type="entry name" value="Fer2"/>
    <property type="match status" value="1"/>
</dbReference>
<dbReference type="PROSITE" id="PS00197">
    <property type="entry name" value="2FE2S_FER_1"/>
    <property type="match status" value="1"/>
</dbReference>
<dbReference type="RefSeq" id="WP_378284488.1">
    <property type="nucleotide sequence ID" value="NZ_JBHSON010000036.1"/>
</dbReference>
<keyword evidence="3" id="KW-0560">Oxidoreductase</keyword>
<evidence type="ECO:0000256" key="3">
    <source>
        <dbReference type="ARBA" id="ARBA00023002"/>
    </source>
</evidence>
<dbReference type="PANTHER" id="PTHR44379:SF5">
    <property type="entry name" value="OXIDOREDUCTASE WITH IRON-SULFUR SUBUNIT"/>
    <property type="match status" value="1"/>
</dbReference>
<dbReference type="SUPFAM" id="SSF54292">
    <property type="entry name" value="2Fe-2S ferredoxin-like"/>
    <property type="match status" value="1"/>
</dbReference>
<keyword evidence="2" id="KW-0479">Metal-binding</keyword>
<evidence type="ECO:0000259" key="6">
    <source>
        <dbReference type="PROSITE" id="PS51085"/>
    </source>
</evidence>
<organism evidence="7 8">
    <name type="scientific">Actinomadura rugatobispora</name>
    <dbReference type="NCBI Taxonomy" id="1994"/>
    <lineage>
        <taxon>Bacteria</taxon>
        <taxon>Bacillati</taxon>
        <taxon>Actinomycetota</taxon>
        <taxon>Actinomycetes</taxon>
        <taxon>Streptosporangiales</taxon>
        <taxon>Thermomonosporaceae</taxon>
        <taxon>Actinomadura</taxon>
    </lineage>
</organism>
<dbReference type="EMBL" id="JBHSON010000036">
    <property type="protein sequence ID" value="MFC5748800.1"/>
    <property type="molecule type" value="Genomic_DNA"/>
</dbReference>
<dbReference type="InterPro" id="IPR002888">
    <property type="entry name" value="2Fe-2S-bd"/>
</dbReference>
<sequence length="161" mass="16483">MTGTPSATVNGVAVPVPSDGRRLVHWLREDLGLTGTKHPCGAGHCGGCSVLVDGHPALACTTMAATLGDTEITTIEGLAARGDALLRCFVEKGAVQCGMCTPGMVVAARAFLNATYGARRTTATVREALAGNVCRCTGYTQIVRAVLAAGADDHAENPCEN</sequence>
<dbReference type="SUPFAM" id="SSF47741">
    <property type="entry name" value="CO dehydrogenase ISP C-domain like"/>
    <property type="match status" value="1"/>
</dbReference>
<comment type="caution">
    <text evidence="7">The sequence shown here is derived from an EMBL/GenBank/DDBJ whole genome shotgun (WGS) entry which is preliminary data.</text>
</comment>
<keyword evidence="5" id="KW-0411">Iron-sulfur</keyword>
<dbReference type="InterPro" id="IPR036010">
    <property type="entry name" value="2Fe-2S_ferredoxin-like_sf"/>
</dbReference>
<evidence type="ECO:0000256" key="1">
    <source>
        <dbReference type="ARBA" id="ARBA00022714"/>
    </source>
</evidence>
<evidence type="ECO:0000256" key="4">
    <source>
        <dbReference type="ARBA" id="ARBA00023004"/>
    </source>
</evidence>
<accession>A0ABW1A6E1</accession>
<dbReference type="Gene3D" id="3.10.20.30">
    <property type="match status" value="1"/>
</dbReference>
<dbReference type="InterPro" id="IPR001041">
    <property type="entry name" value="2Fe-2S_ferredoxin-type"/>
</dbReference>
<dbReference type="PANTHER" id="PTHR44379">
    <property type="entry name" value="OXIDOREDUCTASE WITH IRON-SULFUR SUBUNIT"/>
    <property type="match status" value="1"/>
</dbReference>
<dbReference type="PROSITE" id="PS51085">
    <property type="entry name" value="2FE2S_FER_2"/>
    <property type="match status" value="1"/>
</dbReference>
<dbReference type="Gene3D" id="1.10.150.120">
    <property type="entry name" value="[2Fe-2S]-binding domain"/>
    <property type="match status" value="1"/>
</dbReference>
<reference evidence="8" key="1">
    <citation type="journal article" date="2019" name="Int. J. Syst. Evol. Microbiol.">
        <title>The Global Catalogue of Microorganisms (GCM) 10K type strain sequencing project: providing services to taxonomists for standard genome sequencing and annotation.</title>
        <authorList>
            <consortium name="The Broad Institute Genomics Platform"/>
            <consortium name="The Broad Institute Genome Sequencing Center for Infectious Disease"/>
            <person name="Wu L."/>
            <person name="Ma J."/>
        </authorList>
    </citation>
    <scope>NUCLEOTIDE SEQUENCE [LARGE SCALE GENOMIC DNA]</scope>
    <source>
        <strain evidence="8">KCTC 42087</strain>
    </source>
</reference>